<evidence type="ECO:0000256" key="1">
    <source>
        <dbReference type="SAM" id="Phobius"/>
    </source>
</evidence>
<keyword evidence="1" id="KW-0472">Membrane</keyword>
<dbReference type="RefSeq" id="XP_031867456.1">
    <property type="nucleotide sequence ID" value="XM_032016225.1"/>
</dbReference>
<keyword evidence="1" id="KW-1133">Transmembrane helix</keyword>
<organism evidence="2 3">
    <name type="scientific">Venustampulla echinocandica</name>
    <dbReference type="NCBI Taxonomy" id="2656787"/>
    <lineage>
        <taxon>Eukaryota</taxon>
        <taxon>Fungi</taxon>
        <taxon>Dikarya</taxon>
        <taxon>Ascomycota</taxon>
        <taxon>Pezizomycotina</taxon>
        <taxon>Leotiomycetes</taxon>
        <taxon>Helotiales</taxon>
        <taxon>Pleuroascaceae</taxon>
        <taxon>Venustampulla</taxon>
    </lineage>
</organism>
<keyword evidence="3" id="KW-1185">Reference proteome</keyword>
<dbReference type="Proteomes" id="UP000254866">
    <property type="component" value="Unassembled WGS sequence"/>
</dbReference>
<dbReference type="GeneID" id="43600451"/>
<keyword evidence="1" id="KW-0812">Transmembrane</keyword>
<proteinExistence type="predicted"/>
<dbReference type="AlphaFoldDB" id="A0A370TGZ9"/>
<reference evidence="2 3" key="1">
    <citation type="journal article" date="2018" name="IMA Fungus">
        <title>IMA Genome-F 9: Draft genome sequence of Annulohypoxylon stygium, Aspergillus mulundensis, Berkeleyomyces basicola (syn. Thielaviopsis basicola), Ceratocystis smalleyi, two Cercospora beticola strains, Coleophoma cylindrospora, Fusarium fracticaudum, Phialophora cf. hyalina, and Morchella septimelata.</title>
        <authorList>
            <person name="Wingfield B.D."/>
            <person name="Bills G.F."/>
            <person name="Dong Y."/>
            <person name="Huang W."/>
            <person name="Nel W.J."/>
            <person name="Swalarsk-Parry B.S."/>
            <person name="Vaghefi N."/>
            <person name="Wilken P.M."/>
            <person name="An Z."/>
            <person name="de Beer Z.W."/>
            <person name="De Vos L."/>
            <person name="Chen L."/>
            <person name="Duong T.A."/>
            <person name="Gao Y."/>
            <person name="Hammerbacher A."/>
            <person name="Kikkert J.R."/>
            <person name="Li Y."/>
            <person name="Li H."/>
            <person name="Li K."/>
            <person name="Li Q."/>
            <person name="Liu X."/>
            <person name="Ma X."/>
            <person name="Naidoo K."/>
            <person name="Pethybridge S.J."/>
            <person name="Sun J."/>
            <person name="Steenkamp E.T."/>
            <person name="van der Nest M.A."/>
            <person name="van Wyk S."/>
            <person name="Wingfield M.J."/>
            <person name="Xiong C."/>
            <person name="Yue Q."/>
            <person name="Zhang X."/>
        </authorList>
    </citation>
    <scope>NUCLEOTIDE SEQUENCE [LARGE SCALE GENOMIC DNA]</scope>
    <source>
        <strain evidence="2 3">BP 5553</strain>
    </source>
</reference>
<sequence>MAAERPIIAWDRLDTAVTIIILLLLGLVFLKQPSLWADIWLERRLAALTRRLESPFARQGSPEGDANLPQSMPPDIAAAREIEGSLSAIMNERDTLKADWMICPKLVVHQLPTKEEQSLMECFTTTQDWMRMAEEATSRSQALVGVFATFRNRRAPPPSTGSSSSPNQKMRVWAVVYRDMMARGVAPPMPTSKRGWAEDQKENPKPQRVKELVIFDPAMDGLRRALHSRTETPIQQWFSGFLIPDQQALIRDVVARTRLREATPFPRAWIGGNGDDFQDTGNRGGDVVVAWLRKALRGHHAEFPSVYEDVEALEGDRSGGGDGGWMAKGFWPVVFDESISTSSPC</sequence>
<evidence type="ECO:0000313" key="3">
    <source>
        <dbReference type="Proteomes" id="UP000254866"/>
    </source>
</evidence>
<accession>A0A370TGZ9</accession>
<name>A0A370TGZ9_9HELO</name>
<dbReference type="EMBL" id="NPIC01000007">
    <property type="protein sequence ID" value="RDL34474.1"/>
    <property type="molecule type" value="Genomic_DNA"/>
</dbReference>
<comment type="caution">
    <text evidence="2">The sequence shown here is derived from an EMBL/GenBank/DDBJ whole genome shotgun (WGS) entry which is preliminary data.</text>
</comment>
<feature type="transmembrane region" description="Helical" evidence="1">
    <location>
        <begin position="12"/>
        <end position="30"/>
    </location>
</feature>
<evidence type="ECO:0000313" key="2">
    <source>
        <dbReference type="EMBL" id="RDL34474.1"/>
    </source>
</evidence>
<gene>
    <name evidence="2" type="ORF">BP5553_07602</name>
</gene>
<protein>
    <submittedName>
        <fullName evidence="2">Uncharacterized protein</fullName>
    </submittedName>
</protein>